<dbReference type="RefSeq" id="WP_062402320.1">
    <property type="nucleotide sequence ID" value="NZ_BAAAJZ010000005.1"/>
</dbReference>
<dbReference type="EMBL" id="PHUJ01000003">
    <property type="protein sequence ID" value="PKB33619.1"/>
    <property type="molecule type" value="Genomic_DNA"/>
</dbReference>
<dbReference type="NCBIfam" id="TIGR04339">
    <property type="entry name" value="PQQ_MSMEG_3727"/>
    <property type="match status" value="1"/>
</dbReference>
<dbReference type="InterPro" id="IPR008972">
    <property type="entry name" value="Cupredoxin"/>
</dbReference>
<dbReference type="AlphaFoldDB" id="A0A852VUE5"/>
<dbReference type="EMBL" id="JACCCZ010000001">
    <property type="protein sequence ID" value="NYG00608.1"/>
    <property type="molecule type" value="Genomic_DNA"/>
</dbReference>
<proteinExistence type="predicted"/>
<evidence type="ECO:0000313" key="2">
    <source>
        <dbReference type="EMBL" id="PKB33619.1"/>
    </source>
</evidence>
<name>A0A852VUE5_PSEA5</name>
<dbReference type="Pfam" id="PF23509">
    <property type="entry name" value="MSMEG_3727_PQQ-assoc"/>
    <property type="match status" value="1"/>
</dbReference>
<keyword evidence="4" id="KW-1185">Reference proteome</keyword>
<sequence>MTSIQDREDSAQDSREELLAELSGQNRATIGAVLGTGSVARATERPDGVMEATIRIPEDAMTWDPAILIMPHSGTLELTIINDDKNTHACLLPSNGDRQFIGLVNHSKGSATIELDGPGCYWYGSPAGNDEGRGLTAAIVVTGEVPPEAKLDRPAQPRP</sequence>
<evidence type="ECO:0000313" key="4">
    <source>
        <dbReference type="Proteomes" id="UP000549695"/>
    </source>
</evidence>
<dbReference type="SUPFAM" id="SSF49503">
    <property type="entry name" value="Cupredoxins"/>
    <property type="match status" value="1"/>
</dbReference>
<organism evidence="1 4">
    <name type="scientific">Pseudonocardia alni</name>
    <name type="common">Amycolata alni</name>
    <dbReference type="NCBI Taxonomy" id="33907"/>
    <lineage>
        <taxon>Bacteria</taxon>
        <taxon>Bacillati</taxon>
        <taxon>Actinomycetota</taxon>
        <taxon>Actinomycetes</taxon>
        <taxon>Pseudonocardiales</taxon>
        <taxon>Pseudonocardiaceae</taxon>
        <taxon>Pseudonocardia</taxon>
    </lineage>
</organism>
<evidence type="ECO:0000313" key="1">
    <source>
        <dbReference type="EMBL" id="NYG00608.1"/>
    </source>
</evidence>
<dbReference type="GeneID" id="98050709"/>
<evidence type="ECO:0000313" key="3">
    <source>
        <dbReference type="Proteomes" id="UP000232453"/>
    </source>
</evidence>
<comment type="caution">
    <text evidence="1">The sequence shown here is derived from an EMBL/GenBank/DDBJ whole genome shotgun (WGS) entry which is preliminary data.</text>
</comment>
<dbReference type="Proteomes" id="UP000549695">
    <property type="component" value="Unassembled WGS sequence"/>
</dbReference>
<dbReference type="InterPro" id="IPR027590">
    <property type="entry name" value="PQQ_MSMEG_3727"/>
</dbReference>
<protein>
    <submittedName>
        <fullName evidence="1">PQQ system protein</fullName>
    </submittedName>
</protein>
<dbReference type="Proteomes" id="UP000232453">
    <property type="component" value="Unassembled WGS sequence"/>
</dbReference>
<accession>A0A852VUE5</accession>
<gene>
    <name evidence="2" type="ORF">ATL51_5385</name>
    <name evidence="1" type="ORF">HDA37_000893</name>
</gene>
<accession>A0AA44UUU2</accession>
<reference evidence="1 4" key="1">
    <citation type="submission" date="2020-07" db="EMBL/GenBank/DDBJ databases">
        <title>Sequencing the genomes of 1000 actinobacteria strains.</title>
        <authorList>
            <person name="Klenk H.-P."/>
        </authorList>
    </citation>
    <scope>NUCLEOTIDE SEQUENCE [LARGE SCALE GENOMIC DNA]</scope>
    <source>
        <strain evidence="2 3">DSM 44104</strain>
        <strain evidence="1 4">DSM 44749</strain>
    </source>
</reference>